<dbReference type="GO" id="GO:0018189">
    <property type="term" value="P:pyrroloquinoline quinone biosynthetic process"/>
    <property type="evidence" value="ECO:0007669"/>
    <property type="project" value="UniProtKB-UniPathway"/>
</dbReference>
<dbReference type="NCBIfam" id="TIGR02107">
    <property type="entry name" value="PQQ_syn_pqqA"/>
    <property type="match status" value="1"/>
</dbReference>
<comment type="similarity">
    <text evidence="2">Belongs to the PqqA family.</text>
</comment>
<dbReference type="Pfam" id="PF08042">
    <property type="entry name" value="PqqA"/>
    <property type="match status" value="1"/>
</dbReference>
<dbReference type="Proteomes" id="UP000011200">
    <property type="component" value="Chromosome"/>
</dbReference>
<proteinExistence type="inferred from homology"/>
<dbReference type="RefSeq" id="WP_003895173.1">
    <property type="nucleotide sequence ID" value="NZ_CP027541.1"/>
</dbReference>
<comment type="pathway">
    <text evidence="1">Cofactor biosynthesis; pyrroloquinoline quinone biosynthesis.</text>
</comment>
<sequence>MEKKSAGALQKWERPTFAEIRVSAEVTAYVAVLDGDD</sequence>
<reference evidence="5" key="2">
    <citation type="submission" date="2018-03" db="EMBL/GenBank/DDBJ databases">
        <authorList>
            <person name="Derbyshire K."/>
            <person name="Gray T.A."/>
            <person name="Champion M."/>
        </authorList>
    </citation>
    <scope>NUCLEOTIDE SEQUENCE [LARGE SCALE GENOMIC DNA]</scope>
    <source>
        <strain evidence="5">MKD8</strain>
    </source>
</reference>
<accession>A0A2U9PSB2</accession>
<evidence type="ECO:0000256" key="2">
    <source>
        <dbReference type="ARBA" id="ARBA00009325"/>
    </source>
</evidence>
<dbReference type="EMBL" id="CP027541">
    <property type="protein sequence ID" value="AWT54690.1"/>
    <property type="molecule type" value="Genomic_DNA"/>
</dbReference>
<organism evidence="4 5">
    <name type="scientific">Mycolicibacterium smegmatis (strain MKD8)</name>
    <name type="common">Mycobacterium smegmatis</name>
    <dbReference type="NCBI Taxonomy" id="1214915"/>
    <lineage>
        <taxon>Bacteria</taxon>
        <taxon>Bacillati</taxon>
        <taxon>Actinomycetota</taxon>
        <taxon>Actinomycetes</taxon>
        <taxon>Mycobacteriales</taxon>
        <taxon>Mycobacteriaceae</taxon>
        <taxon>Mycolicibacterium</taxon>
    </lineage>
</organism>
<reference evidence="4 5" key="1">
    <citation type="journal article" date="2013" name="Genome Announc.">
        <title>Draft genome sequence of MKD8, a conjugal recipient Mycobacterium smegmatis strain.</title>
        <authorList>
            <person name="Gray T.A."/>
            <person name="Palumbo M.J."/>
            <person name="Derbyshire K.M."/>
        </authorList>
    </citation>
    <scope>NUCLEOTIDE SEQUENCE [LARGE SCALE GENOMIC DNA]</scope>
    <source>
        <strain evidence="4 5">MKD8</strain>
    </source>
</reference>
<evidence type="ECO:0000313" key="5">
    <source>
        <dbReference type="Proteomes" id="UP000011200"/>
    </source>
</evidence>
<dbReference type="AlphaFoldDB" id="A0A2U9PSB2"/>
<gene>
    <name evidence="4" type="ORF">D806_037190</name>
</gene>
<protein>
    <recommendedName>
        <fullName evidence="3">Coenzyme PQQ synthesis protein A</fullName>
    </recommendedName>
</protein>
<dbReference type="GeneID" id="93458469"/>
<evidence type="ECO:0000313" key="4">
    <source>
        <dbReference type="EMBL" id="AWT54690.1"/>
    </source>
</evidence>
<evidence type="ECO:0000256" key="1">
    <source>
        <dbReference type="ARBA" id="ARBA00004886"/>
    </source>
</evidence>
<evidence type="ECO:0000256" key="3">
    <source>
        <dbReference type="ARBA" id="ARBA00015086"/>
    </source>
</evidence>
<dbReference type="UniPathway" id="UPA00539"/>
<name>A0A2U9PSB2_MYCSE</name>
<dbReference type="InterPro" id="IPR011725">
    <property type="entry name" value="PQQ_synth_PqqA"/>
</dbReference>